<keyword evidence="11" id="KW-0282">Flagellum</keyword>
<keyword evidence="5" id="KW-0805">Transcription regulation</keyword>
<dbReference type="RefSeq" id="WP_253479237.1">
    <property type="nucleotide sequence ID" value="NZ_JALJXV010000006.1"/>
</dbReference>
<sequence length="106" mass="11108">MTNPINGGNQGVDRALAESLRNRQTSEVTNRPGSQATGDNAGSASAELTANQSERLQAIGAAIGQTPDVDMARVEAIRQSIADGNYPIDADAIAGRFIELEGLLER</sequence>
<dbReference type="Pfam" id="PF04316">
    <property type="entry name" value="FlgM"/>
    <property type="match status" value="1"/>
</dbReference>
<dbReference type="NCBIfam" id="TIGR03824">
    <property type="entry name" value="FlgM_jcvi"/>
    <property type="match status" value="1"/>
</dbReference>
<dbReference type="EMBL" id="JALJXV010000006">
    <property type="protein sequence ID" value="MCP1675628.1"/>
    <property type="molecule type" value="Genomic_DNA"/>
</dbReference>
<feature type="region of interest" description="Disordered" evidence="9">
    <location>
        <begin position="1"/>
        <end position="51"/>
    </location>
</feature>
<keyword evidence="12" id="KW-1185">Reference proteome</keyword>
<gene>
    <name evidence="11" type="ORF">J2T57_002778</name>
</gene>
<protein>
    <recommendedName>
        <fullName evidence="2">Negative regulator of flagellin synthesis</fullName>
    </recommendedName>
    <alternativeName>
        <fullName evidence="8">Anti-sigma-28 factor</fullName>
    </alternativeName>
</protein>
<evidence type="ECO:0000256" key="2">
    <source>
        <dbReference type="ARBA" id="ARBA00017823"/>
    </source>
</evidence>
<evidence type="ECO:0000256" key="3">
    <source>
        <dbReference type="ARBA" id="ARBA00022491"/>
    </source>
</evidence>
<keyword evidence="11" id="KW-0969">Cilium</keyword>
<feature type="domain" description="Anti-sigma-28 factor FlgM C-terminal" evidence="10">
    <location>
        <begin position="52"/>
        <end position="98"/>
    </location>
</feature>
<keyword evidence="4" id="KW-1005">Bacterial flagellum biogenesis</keyword>
<name>A0AAE3G748_9GAMM</name>
<evidence type="ECO:0000313" key="12">
    <source>
        <dbReference type="Proteomes" id="UP001205843"/>
    </source>
</evidence>
<evidence type="ECO:0000256" key="7">
    <source>
        <dbReference type="ARBA" id="ARBA00024739"/>
    </source>
</evidence>
<keyword evidence="3" id="KW-0678">Repressor</keyword>
<evidence type="ECO:0000256" key="4">
    <source>
        <dbReference type="ARBA" id="ARBA00022795"/>
    </source>
</evidence>
<evidence type="ECO:0000256" key="5">
    <source>
        <dbReference type="ARBA" id="ARBA00023015"/>
    </source>
</evidence>
<comment type="caution">
    <text evidence="11">The sequence shown here is derived from an EMBL/GenBank/DDBJ whole genome shotgun (WGS) entry which is preliminary data.</text>
</comment>
<proteinExistence type="inferred from homology"/>
<evidence type="ECO:0000256" key="6">
    <source>
        <dbReference type="ARBA" id="ARBA00023163"/>
    </source>
</evidence>
<dbReference type="Proteomes" id="UP001205843">
    <property type="component" value="Unassembled WGS sequence"/>
</dbReference>
<evidence type="ECO:0000256" key="9">
    <source>
        <dbReference type="SAM" id="MobiDB-lite"/>
    </source>
</evidence>
<dbReference type="InterPro" id="IPR035890">
    <property type="entry name" value="Anti-sigma-28_factor_FlgM_sf"/>
</dbReference>
<keyword evidence="6" id="KW-0804">Transcription</keyword>
<dbReference type="GO" id="GO:0044781">
    <property type="term" value="P:bacterial-type flagellum organization"/>
    <property type="evidence" value="ECO:0007669"/>
    <property type="project" value="UniProtKB-KW"/>
</dbReference>
<organism evidence="11 12">
    <name type="scientific">Natronocella acetinitrilica</name>
    <dbReference type="NCBI Taxonomy" id="414046"/>
    <lineage>
        <taxon>Bacteria</taxon>
        <taxon>Pseudomonadati</taxon>
        <taxon>Pseudomonadota</taxon>
        <taxon>Gammaproteobacteria</taxon>
        <taxon>Chromatiales</taxon>
        <taxon>Ectothiorhodospiraceae</taxon>
        <taxon>Natronocella</taxon>
    </lineage>
</organism>
<dbReference type="InterPro" id="IPR031316">
    <property type="entry name" value="FlgM_C"/>
</dbReference>
<comment type="function">
    <text evidence="7">Responsible for the coupling of flagellin expression to flagellar assembly by preventing expression of the flagellin genes when a component of the middle class of proteins is defective. It negatively regulates flagellar genes by inhibiting the activity of FliA by directly binding to FliA.</text>
</comment>
<evidence type="ECO:0000259" key="10">
    <source>
        <dbReference type="Pfam" id="PF04316"/>
    </source>
</evidence>
<evidence type="ECO:0000256" key="1">
    <source>
        <dbReference type="ARBA" id="ARBA00005322"/>
    </source>
</evidence>
<feature type="compositionally biased region" description="Polar residues" evidence="9">
    <location>
        <begin position="22"/>
        <end position="51"/>
    </location>
</feature>
<dbReference type="SUPFAM" id="SSF101498">
    <property type="entry name" value="Anti-sigma factor FlgM"/>
    <property type="match status" value="1"/>
</dbReference>
<dbReference type="AlphaFoldDB" id="A0AAE3G748"/>
<comment type="similarity">
    <text evidence="1">Belongs to the FlgM family.</text>
</comment>
<dbReference type="GO" id="GO:0045892">
    <property type="term" value="P:negative regulation of DNA-templated transcription"/>
    <property type="evidence" value="ECO:0007669"/>
    <property type="project" value="InterPro"/>
</dbReference>
<keyword evidence="11" id="KW-0966">Cell projection</keyword>
<reference evidence="11" key="1">
    <citation type="submission" date="2022-03" db="EMBL/GenBank/DDBJ databases">
        <title>Genomic Encyclopedia of Type Strains, Phase III (KMG-III): the genomes of soil and plant-associated and newly described type strains.</title>
        <authorList>
            <person name="Whitman W."/>
        </authorList>
    </citation>
    <scope>NUCLEOTIDE SEQUENCE</scope>
    <source>
        <strain evidence="11">ANL 6-2</strain>
    </source>
</reference>
<dbReference type="InterPro" id="IPR007412">
    <property type="entry name" value="FlgM"/>
</dbReference>
<evidence type="ECO:0000256" key="8">
    <source>
        <dbReference type="ARBA" id="ARBA00030117"/>
    </source>
</evidence>
<accession>A0AAE3G748</accession>
<evidence type="ECO:0000313" key="11">
    <source>
        <dbReference type="EMBL" id="MCP1675628.1"/>
    </source>
</evidence>